<accession>A0A858BYM3</accession>
<dbReference type="GO" id="GO:0043565">
    <property type="term" value="F:sequence-specific DNA binding"/>
    <property type="evidence" value="ECO:0007669"/>
    <property type="project" value="InterPro"/>
</dbReference>
<gene>
    <name evidence="5" type="ORF">Ami103574_12135</name>
</gene>
<reference evidence="5 6" key="1">
    <citation type="submission" date="2020-02" db="EMBL/GenBank/DDBJ databases">
        <authorList>
            <person name="Kim Y.B."/>
            <person name="Roh S.W."/>
        </authorList>
    </citation>
    <scope>NUCLEOTIDE SEQUENCE [LARGE SCALE GENOMIC DNA]</scope>
    <source>
        <strain evidence="5 6">DSM 103574</strain>
    </source>
</reference>
<dbReference type="Gene3D" id="1.10.10.60">
    <property type="entry name" value="Homeodomain-like"/>
    <property type="match status" value="2"/>
</dbReference>
<dbReference type="KEGG" id="abut:Ami103574_12135"/>
<evidence type="ECO:0000256" key="2">
    <source>
        <dbReference type="ARBA" id="ARBA00023125"/>
    </source>
</evidence>
<dbReference type="InterPro" id="IPR018060">
    <property type="entry name" value="HTH_AraC"/>
</dbReference>
<dbReference type="Pfam" id="PF12833">
    <property type="entry name" value="HTH_18"/>
    <property type="match status" value="1"/>
</dbReference>
<dbReference type="EMBL" id="CP048649">
    <property type="protein sequence ID" value="QIB70000.1"/>
    <property type="molecule type" value="Genomic_DNA"/>
</dbReference>
<dbReference type="SMART" id="SM00342">
    <property type="entry name" value="HTH_ARAC"/>
    <property type="match status" value="1"/>
</dbReference>
<proteinExistence type="predicted"/>
<dbReference type="PROSITE" id="PS00041">
    <property type="entry name" value="HTH_ARAC_FAMILY_1"/>
    <property type="match status" value="1"/>
</dbReference>
<dbReference type="PANTHER" id="PTHR43280">
    <property type="entry name" value="ARAC-FAMILY TRANSCRIPTIONAL REGULATOR"/>
    <property type="match status" value="1"/>
</dbReference>
<dbReference type="GO" id="GO:0003700">
    <property type="term" value="F:DNA-binding transcription factor activity"/>
    <property type="evidence" value="ECO:0007669"/>
    <property type="project" value="InterPro"/>
</dbReference>
<dbReference type="Proteomes" id="UP000466848">
    <property type="component" value="Chromosome"/>
</dbReference>
<evidence type="ECO:0000259" key="4">
    <source>
        <dbReference type="PROSITE" id="PS01124"/>
    </source>
</evidence>
<feature type="domain" description="HTH araC/xylS-type" evidence="4">
    <location>
        <begin position="324"/>
        <end position="422"/>
    </location>
</feature>
<evidence type="ECO:0000313" key="5">
    <source>
        <dbReference type="EMBL" id="QIB70000.1"/>
    </source>
</evidence>
<keyword evidence="2" id="KW-0238">DNA-binding</keyword>
<dbReference type="AlphaFoldDB" id="A0A858BYM3"/>
<dbReference type="RefSeq" id="WP_163067240.1">
    <property type="nucleotide sequence ID" value="NZ_CP048649.1"/>
</dbReference>
<dbReference type="PANTHER" id="PTHR43280:SF28">
    <property type="entry name" value="HTH-TYPE TRANSCRIPTIONAL ACTIVATOR RHAS"/>
    <property type="match status" value="1"/>
</dbReference>
<keyword evidence="1" id="KW-0805">Transcription regulation</keyword>
<name>A0A858BYM3_9FIRM</name>
<keyword evidence="3" id="KW-0804">Transcription</keyword>
<dbReference type="InterPro" id="IPR018771">
    <property type="entry name" value="PocR_dom"/>
</dbReference>
<sequence length="437" mass="49741">MKNVLIPMMDKPKGNSLSDYLIHSLEAFATIAEIPVTYFDNRHQICREFRRDHKICNFFEVYQRCSGPCRRNLASSGQFASRLGEPYIFLCKAGLTHIATSLIVEKKSVGYFIAGPLVMGELRNSTSGKFSALNSLEQKDLSQAEAFARQMKVYHPNEISQLALLFYNSIITSASAAMDYDDLRNQYSQQNRIGSDIQQYKKDLRPMEYPYELENLLLDSITQGQMDEARNHLDQLMKTFSVLEAGDLEGIKAKTLWLFAIILRIAGENEKNLSDILDADLDVIHRLSEATSCNQLIDAAQDITQVITKNMLTSIYNGHSQIVAKALQFINRHYRDKITLRDMEETLHVNPSYFSTLFRHEMGVTFTDYLNALKIQWACQLLSTTNLSIIDVSLSSGFDDQSYFTKVFKKAKGVTPKQYRGTHSSGDTDSSWRTFLN</sequence>
<dbReference type="Pfam" id="PF10114">
    <property type="entry name" value="PocR"/>
    <property type="match status" value="1"/>
</dbReference>
<dbReference type="PRINTS" id="PR00032">
    <property type="entry name" value="HTHARAC"/>
</dbReference>
<organism evidence="5 6">
    <name type="scientific">Aminipila butyrica</name>
    <dbReference type="NCBI Taxonomy" id="433296"/>
    <lineage>
        <taxon>Bacteria</taxon>
        <taxon>Bacillati</taxon>
        <taxon>Bacillota</taxon>
        <taxon>Clostridia</taxon>
        <taxon>Peptostreptococcales</taxon>
        <taxon>Anaerovoracaceae</taxon>
        <taxon>Aminipila</taxon>
    </lineage>
</organism>
<dbReference type="SUPFAM" id="SSF46689">
    <property type="entry name" value="Homeodomain-like"/>
    <property type="match status" value="2"/>
</dbReference>
<dbReference type="InterPro" id="IPR018062">
    <property type="entry name" value="HTH_AraC-typ_CS"/>
</dbReference>
<dbReference type="PROSITE" id="PS01124">
    <property type="entry name" value="HTH_ARAC_FAMILY_2"/>
    <property type="match status" value="1"/>
</dbReference>
<dbReference type="InterPro" id="IPR009057">
    <property type="entry name" value="Homeodomain-like_sf"/>
</dbReference>
<keyword evidence="6" id="KW-1185">Reference proteome</keyword>
<evidence type="ECO:0000256" key="3">
    <source>
        <dbReference type="ARBA" id="ARBA00023163"/>
    </source>
</evidence>
<evidence type="ECO:0000256" key="1">
    <source>
        <dbReference type="ARBA" id="ARBA00023015"/>
    </source>
</evidence>
<protein>
    <submittedName>
        <fullName evidence="5">AraC family transcriptional regulator</fullName>
    </submittedName>
</protein>
<dbReference type="InterPro" id="IPR020449">
    <property type="entry name" value="Tscrpt_reg_AraC-type_HTH"/>
</dbReference>
<evidence type="ECO:0000313" key="6">
    <source>
        <dbReference type="Proteomes" id="UP000466848"/>
    </source>
</evidence>